<name>A0A545U7B7_9GAMM</name>
<dbReference type="InterPro" id="IPR025926">
    <property type="entry name" value="PDZ-like_dom"/>
</dbReference>
<comment type="caution">
    <text evidence="3">The sequence shown here is derived from an EMBL/GenBank/DDBJ whole genome shotgun (WGS) entry which is preliminary data.</text>
</comment>
<dbReference type="SUPFAM" id="SSF50156">
    <property type="entry name" value="PDZ domain-like"/>
    <property type="match status" value="4"/>
</dbReference>
<reference evidence="3 4" key="1">
    <citation type="submission" date="2019-07" db="EMBL/GenBank/DDBJ databases">
        <title>Draft genome for Aliikangiella sp. M105.</title>
        <authorList>
            <person name="Wang G."/>
        </authorList>
    </citation>
    <scope>NUCLEOTIDE SEQUENCE [LARGE SCALE GENOMIC DNA]</scope>
    <source>
        <strain evidence="3 4">M105</strain>
    </source>
</reference>
<dbReference type="InterPro" id="IPR036034">
    <property type="entry name" value="PDZ_sf"/>
</dbReference>
<feature type="domain" description="PDZ" evidence="2">
    <location>
        <begin position="258"/>
        <end position="340"/>
    </location>
</feature>
<dbReference type="Gene3D" id="2.40.10.120">
    <property type="match status" value="1"/>
</dbReference>
<dbReference type="Proteomes" id="UP000315439">
    <property type="component" value="Unassembled WGS sequence"/>
</dbReference>
<dbReference type="GO" id="GO:0004252">
    <property type="term" value="F:serine-type endopeptidase activity"/>
    <property type="evidence" value="ECO:0007669"/>
    <property type="project" value="InterPro"/>
</dbReference>
<dbReference type="PANTHER" id="PTHR46366:SF1">
    <property type="entry name" value="PDZ DOMAIN-CONTAINING PROTEIN C1685.05"/>
    <property type="match status" value="1"/>
</dbReference>
<feature type="domain" description="PDZ" evidence="2">
    <location>
        <begin position="718"/>
        <end position="802"/>
    </location>
</feature>
<dbReference type="Gene3D" id="2.30.42.10">
    <property type="match status" value="4"/>
</dbReference>
<dbReference type="SUPFAM" id="SSF50494">
    <property type="entry name" value="Trypsin-like serine proteases"/>
    <property type="match status" value="2"/>
</dbReference>
<proteinExistence type="predicted"/>
<dbReference type="Pfam" id="PF13365">
    <property type="entry name" value="Trypsin_2"/>
    <property type="match status" value="1"/>
</dbReference>
<dbReference type="RefSeq" id="WP_142933039.1">
    <property type="nucleotide sequence ID" value="NZ_ML660168.1"/>
</dbReference>
<accession>A0A545U7B7</accession>
<keyword evidence="4" id="KW-1185">Reference proteome</keyword>
<dbReference type="AlphaFoldDB" id="A0A545U7B7"/>
<keyword evidence="3" id="KW-0645">Protease</keyword>
<dbReference type="InterPro" id="IPR043504">
    <property type="entry name" value="Peptidase_S1_PA_chymotrypsin"/>
</dbReference>
<keyword evidence="3" id="KW-0378">Hydrolase</keyword>
<dbReference type="Pfam" id="PF12812">
    <property type="entry name" value="PDZ_1"/>
    <property type="match status" value="1"/>
</dbReference>
<protein>
    <submittedName>
        <fullName evidence="3">Trypsin-like serine protease</fullName>
    </submittedName>
</protein>
<evidence type="ECO:0000313" key="4">
    <source>
        <dbReference type="Proteomes" id="UP000315439"/>
    </source>
</evidence>
<dbReference type="PRINTS" id="PR00834">
    <property type="entry name" value="PROTEASES2C"/>
</dbReference>
<dbReference type="SMART" id="SM00228">
    <property type="entry name" value="PDZ"/>
    <property type="match status" value="3"/>
</dbReference>
<feature type="chain" id="PRO_5022137028" evidence="1">
    <location>
        <begin position="25"/>
        <end position="940"/>
    </location>
</feature>
<dbReference type="OrthoDB" id="6375770at2"/>
<gene>
    <name evidence="3" type="ORF">FLL46_19545</name>
</gene>
<organism evidence="3 4">
    <name type="scientific">Aliikangiella coralliicola</name>
    <dbReference type="NCBI Taxonomy" id="2592383"/>
    <lineage>
        <taxon>Bacteria</taxon>
        <taxon>Pseudomonadati</taxon>
        <taxon>Pseudomonadota</taxon>
        <taxon>Gammaproteobacteria</taxon>
        <taxon>Oceanospirillales</taxon>
        <taxon>Pleioneaceae</taxon>
        <taxon>Aliikangiella</taxon>
    </lineage>
</organism>
<dbReference type="CDD" id="cd06719">
    <property type="entry name" value="PDZ2-4_Nma111p-like"/>
    <property type="match status" value="1"/>
</dbReference>
<dbReference type="InterPro" id="IPR009003">
    <property type="entry name" value="Peptidase_S1_PA"/>
</dbReference>
<dbReference type="GO" id="GO:0006508">
    <property type="term" value="P:proteolysis"/>
    <property type="evidence" value="ECO:0007669"/>
    <property type="project" value="UniProtKB-KW"/>
</dbReference>
<feature type="signal peptide" evidence="1">
    <location>
        <begin position="1"/>
        <end position="24"/>
    </location>
</feature>
<keyword evidence="1" id="KW-0732">Signal</keyword>
<dbReference type="InterPro" id="IPR001478">
    <property type="entry name" value="PDZ"/>
</dbReference>
<evidence type="ECO:0000256" key="1">
    <source>
        <dbReference type="SAM" id="SignalP"/>
    </source>
</evidence>
<dbReference type="InterPro" id="IPR001940">
    <property type="entry name" value="Peptidase_S1C"/>
</dbReference>
<evidence type="ECO:0000259" key="2">
    <source>
        <dbReference type="SMART" id="SM00228"/>
    </source>
</evidence>
<feature type="domain" description="PDZ" evidence="2">
    <location>
        <begin position="824"/>
        <end position="903"/>
    </location>
</feature>
<dbReference type="PANTHER" id="PTHR46366">
    <property type="entry name" value="PRO-APOPTOTIC SERINE PROTEASE NMA111"/>
    <property type="match status" value="1"/>
</dbReference>
<evidence type="ECO:0000313" key="3">
    <source>
        <dbReference type="EMBL" id="TQV85362.1"/>
    </source>
</evidence>
<dbReference type="EMBL" id="VIKS01000012">
    <property type="protein sequence ID" value="TQV85362.1"/>
    <property type="molecule type" value="Genomic_DNA"/>
</dbReference>
<dbReference type="Gene3D" id="2.40.10.10">
    <property type="entry name" value="Trypsin-like serine proteases"/>
    <property type="match status" value="2"/>
</dbReference>
<sequence length="940" mass="105335">MKFKLISCLTILSLLMLTNANLNAAQSTRWDKTIQKVTDAVVSIRVNAVRPFDTEGSMVTQATGFVVDAQNGIILTNRHVVNPGPVTAEAIFSNSEEVELIPIYRDPIHDFGFFKFNPKSLEFIKPQELKLVDNKAQIGDEIKVIGNDSGEHMSILSGTLARLDRSAPKYRRGGYNDFNTFYFQSAADTSGGSSGSPVVNINAEVIAINAGGNNASSSSFFLPLYKITRALKSIQENKPIKRGTLQTTLSYQPYDQVRRLGLSSDLESKFRQKSDGDGLLTIAETVVDGAADKKLKPGDIVISLQSPDQKLDYVSRYEQFEIFLDEHVGEEITLTVSRQGKLKTLALTVENLHQVTPDEYMEVAGGIFNNYSYQLARQTNLSTSGVYVSSAGFMFGNAGIGRGVVLQSINNQEITNLDDFQQALSELKQNQYFTLKYVNIGAPKSTRVANVKFQTNWHVSKRCNRNDETGLWPCKAINWEQESHLPAPTEIKFNQYSDKRKNKIARSLVMVNTSLPYHVDGQNFPNYSGTGLVIDADKGLVIVDRNTVPIKMAQVDITISGVAEIPAKVLFVHPLHSFALIQYDPELVPNSGIRSAPLNTSPLESGETVWLVGYQTANRLISEKLNVSSFDPLTLPAPSIPQFREVNINAVTINNPPAVASGVLLDKRGKVRSWWTNFAFGRSTTQTIDRGLPISYVKSIRDQWRKKGKIDIYSLEVELHPVTIADARNFGLSDEWMEKFQSNGSKSQMLQITRLVAGSDAFELLKEGDLLLSIDEEIIHNFSDLDKMTQQPEINLSVWRDGEQHDFNIKTKMLSGNDTEEVYLWSGALLQKPHRALASQHAIEADGVYVSWYWFGSPANRYGLRPLNRITEFEGEKVESIEQFIQLTQKHRDKDYLRIRLLDLIGRESIITLKQDLHYWPTQKIFKNSAGWRNELVSSN</sequence>